<gene>
    <name evidence="10" type="ORF">BN1224_DC9_BZ_00320</name>
</gene>
<evidence type="ECO:0000256" key="5">
    <source>
        <dbReference type="ARBA" id="ARBA00023136"/>
    </source>
</evidence>
<dbReference type="EMBL" id="LN847056">
    <property type="protein sequence ID" value="CRI42908.1"/>
    <property type="molecule type" value="Genomic_DNA"/>
</dbReference>
<evidence type="ECO:0000259" key="9">
    <source>
        <dbReference type="Pfam" id="PF11412"/>
    </source>
</evidence>
<feature type="domain" description="Cytochrome C biogenesis protein transmembrane" evidence="8">
    <location>
        <begin position="304"/>
        <end position="521"/>
    </location>
</feature>
<evidence type="ECO:0000256" key="3">
    <source>
        <dbReference type="ARBA" id="ARBA00022748"/>
    </source>
</evidence>
<feature type="signal peptide" evidence="7">
    <location>
        <begin position="1"/>
        <end position="23"/>
    </location>
</feature>
<dbReference type="PANTHER" id="PTHR32234:SF3">
    <property type="entry name" value="SUPPRESSION OF COPPER SENSITIVITY PROTEIN"/>
    <property type="match status" value="1"/>
</dbReference>
<evidence type="ECO:0000256" key="6">
    <source>
        <dbReference type="SAM" id="Phobius"/>
    </source>
</evidence>
<dbReference type="AlphaFoldDB" id="A0A0F7WZW9"/>
<evidence type="ECO:0000256" key="4">
    <source>
        <dbReference type="ARBA" id="ARBA00022989"/>
    </source>
</evidence>
<dbReference type="GO" id="GO:0017004">
    <property type="term" value="P:cytochrome complex assembly"/>
    <property type="evidence" value="ECO:0007669"/>
    <property type="project" value="UniProtKB-KW"/>
</dbReference>
<keyword evidence="7" id="KW-0732">Signal</keyword>
<dbReference type="Pfam" id="PF02683">
    <property type="entry name" value="DsbD_TM"/>
    <property type="match status" value="1"/>
</dbReference>
<name>A0A0F7WZW9_CHLPN</name>
<evidence type="ECO:0000256" key="1">
    <source>
        <dbReference type="ARBA" id="ARBA00004141"/>
    </source>
</evidence>
<organism evidence="10">
    <name type="scientific">Chlamydia pneumoniae</name>
    <name type="common">Chlamydophila pneumoniae</name>
    <dbReference type="NCBI Taxonomy" id="83558"/>
    <lineage>
        <taxon>Bacteria</taxon>
        <taxon>Pseudomonadati</taxon>
        <taxon>Chlamydiota</taxon>
        <taxon>Chlamydiia</taxon>
        <taxon>Chlamydiales</taxon>
        <taxon>Chlamydiaceae</taxon>
        <taxon>Chlamydia/Chlamydophila group</taxon>
        <taxon>Chlamydia</taxon>
    </lineage>
</organism>
<protein>
    <submittedName>
        <fullName evidence="10">Thiol:disulfide interchange protein</fullName>
    </submittedName>
</protein>
<proteinExistence type="predicted"/>
<evidence type="ECO:0000256" key="2">
    <source>
        <dbReference type="ARBA" id="ARBA00022692"/>
    </source>
</evidence>
<dbReference type="GO" id="GO:0016020">
    <property type="term" value="C:membrane"/>
    <property type="evidence" value="ECO:0007669"/>
    <property type="project" value="UniProtKB-SubCell"/>
</dbReference>
<keyword evidence="3" id="KW-0201">Cytochrome c-type biogenesis</keyword>
<keyword evidence="4 6" id="KW-1133">Transmembrane helix</keyword>
<dbReference type="InterPro" id="IPR003834">
    <property type="entry name" value="Cyt_c_assmbl_TM_dom"/>
</dbReference>
<dbReference type="GO" id="GO:0045454">
    <property type="term" value="P:cell redox homeostasis"/>
    <property type="evidence" value="ECO:0007669"/>
    <property type="project" value="TreeGrafter"/>
</dbReference>
<feature type="chain" id="PRO_5002524723" evidence="7">
    <location>
        <begin position="24"/>
        <end position="589"/>
    </location>
</feature>
<feature type="transmembrane region" description="Helical" evidence="6">
    <location>
        <begin position="348"/>
        <end position="368"/>
    </location>
</feature>
<feature type="transmembrane region" description="Helical" evidence="6">
    <location>
        <begin position="388"/>
        <end position="412"/>
    </location>
</feature>
<comment type="subcellular location">
    <subcellularLocation>
        <location evidence="1">Membrane</location>
        <topology evidence="1">Multi-pass membrane protein</topology>
    </subcellularLocation>
</comment>
<keyword evidence="2 6" id="KW-0812">Transmembrane</keyword>
<reference evidence="10" key="1">
    <citation type="submission" date="2015-05" db="EMBL/GenBank/DDBJ databases">
        <authorList>
            <person name="Rattei Thomas"/>
        </authorList>
    </citation>
    <scope>NUCLEOTIDE SEQUENCE</scope>
    <source>
        <strain evidence="10">DC9</strain>
    </source>
</reference>
<feature type="transmembrane region" description="Helical" evidence="6">
    <location>
        <begin position="301"/>
        <end position="327"/>
    </location>
</feature>
<feature type="transmembrane region" description="Helical" evidence="6">
    <location>
        <begin position="508"/>
        <end position="525"/>
    </location>
</feature>
<dbReference type="Pfam" id="PF11412">
    <property type="entry name" value="DsbD_N"/>
    <property type="match status" value="1"/>
</dbReference>
<feature type="domain" description="Thiol:disulfide interchange protein DsbD N-terminal" evidence="9">
    <location>
        <begin position="56"/>
        <end position="164"/>
    </location>
</feature>
<feature type="transmembrane region" description="Helical" evidence="6">
    <location>
        <begin position="531"/>
        <end position="550"/>
    </location>
</feature>
<keyword evidence="5 6" id="KW-0472">Membrane</keyword>
<evidence type="ECO:0000256" key="7">
    <source>
        <dbReference type="SAM" id="SignalP"/>
    </source>
</evidence>
<dbReference type="GO" id="GO:0015035">
    <property type="term" value="F:protein-disulfide reductase activity"/>
    <property type="evidence" value="ECO:0007669"/>
    <property type="project" value="TreeGrafter"/>
</dbReference>
<feature type="transmembrane region" description="Helical" evidence="6">
    <location>
        <begin position="433"/>
        <end position="462"/>
    </location>
</feature>
<sequence length="589" mass="64278">MNKFKTYLQTALIALFFSFPALSGSFSSIQAEEITQQVNHPGAELLSEGSYIPGLQTFRLGIKITASKGSHIYWKNPGEIGSPLKISWQLPKGFVVEEEHWPTPKVFEEEGTTFFGYEDSALIVADVRAPEGYTPGQEVELRAQVEWLACGDSCLPGNVDLKLTLPYEEKEPSLYPDTHAEFTKTLHAQPRVLENDHSVQVAQGKGNEIILNISKKINATKAWFVSEKADKLFAYAETSYSEGTGTAWRLKVKNLSGVQKNEKLHGILLLADHTGRPVESLTIHSEVLGQTGSAVAGLSQYITILIMAFLGGVLLNIMPCVLPLVTLKVYGLIKSAGEHRSSVIANGLWFTLGVVGCFWGLAGVAFILKVLGHNIGWGFQLQEPMFVATLIIVFFLFALSSLGLFEMGTMFANLGGKLQSSEMKSSNNKAVGAFFNGILATLVTTPCTGPFLGSVLGLVMSLSFLQQLLIFTAIGLGMASPYLVFSVFPKMLSVLPKPGGWMSTFKQLTGFMLLATVTWLVWIFGSETSTTSVVVLLGGLWLAGLGAWILGRWGTPVSPKNTTCLCFFIVLCIPRWSHLCKWFSFSLLC</sequence>
<evidence type="ECO:0000313" key="10">
    <source>
        <dbReference type="EMBL" id="CRI42908.1"/>
    </source>
</evidence>
<evidence type="ECO:0000259" key="8">
    <source>
        <dbReference type="Pfam" id="PF02683"/>
    </source>
</evidence>
<accession>A0A0F7WZW9</accession>
<feature type="transmembrane region" description="Helical" evidence="6">
    <location>
        <begin position="468"/>
        <end position="488"/>
    </location>
</feature>
<dbReference type="PANTHER" id="PTHR32234">
    <property type="entry name" value="THIOL:DISULFIDE INTERCHANGE PROTEIN DSBD"/>
    <property type="match status" value="1"/>
</dbReference>
<dbReference type="InterPro" id="IPR028250">
    <property type="entry name" value="DsbDN"/>
</dbReference>